<keyword evidence="2" id="KW-0812">Transmembrane</keyword>
<feature type="region of interest" description="Disordered" evidence="1">
    <location>
        <begin position="199"/>
        <end position="236"/>
    </location>
</feature>
<gene>
    <name evidence="3" type="ORF">TCDM_00946</name>
</gene>
<feature type="compositionally biased region" description="Basic and acidic residues" evidence="1">
    <location>
        <begin position="90"/>
        <end position="99"/>
    </location>
</feature>
<keyword evidence="2" id="KW-1133">Transmembrane helix</keyword>
<comment type="caution">
    <text evidence="3">The sequence shown here is derived from an EMBL/GenBank/DDBJ whole genome shotgun (WGS) entry which is preliminary data.</text>
</comment>
<feature type="transmembrane region" description="Helical" evidence="2">
    <location>
        <begin position="12"/>
        <end position="34"/>
    </location>
</feature>
<name>V5BA82_TRYCR</name>
<feature type="region of interest" description="Disordered" evidence="1">
    <location>
        <begin position="115"/>
        <end position="151"/>
    </location>
</feature>
<evidence type="ECO:0000256" key="1">
    <source>
        <dbReference type="SAM" id="MobiDB-lite"/>
    </source>
</evidence>
<reference evidence="3 4" key="1">
    <citation type="journal article" date="2014" name="Genome Announc.">
        <title>Trypanosoma cruzi Clone Dm28c Draft Genome Sequence.</title>
        <authorList>
            <person name="Grisard E.C."/>
            <person name="Teixeira S.M."/>
            <person name="de Almeida L.G."/>
            <person name="Stoco P.H."/>
            <person name="Gerber A.L."/>
            <person name="Talavera-Lopez C."/>
            <person name="Lima O.C."/>
            <person name="Andersson B."/>
            <person name="de Vasconcelos A.T."/>
        </authorList>
    </citation>
    <scope>NUCLEOTIDE SEQUENCE [LARGE SCALE GENOMIC DNA]</scope>
    <source>
        <strain evidence="3 4">Dm28c</strain>
    </source>
</reference>
<accession>V5BA82</accession>
<evidence type="ECO:0000256" key="2">
    <source>
        <dbReference type="SAM" id="Phobius"/>
    </source>
</evidence>
<feature type="compositionally biased region" description="Low complexity" evidence="1">
    <location>
        <begin position="129"/>
        <end position="144"/>
    </location>
</feature>
<evidence type="ECO:0000313" key="4">
    <source>
        <dbReference type="Proteomes" id="UP000017861"/>
    </source>
</evidence>
<keyword evidence="2" id="KW-0472">Membrane</keyword>
<dbReference type="OrthoDB" id="10371703at2759"/>
<protein>
    <submittedName>
        <fullName evidence="3">Uncharacterized protein</fullName>
    </submittedName>
</protein>
<proteinExistence type="predicted"/>
<dbReference type="Proteomes" id="UP000017861">
    <property type="component" value="Unassembled WGS sequence"/>
</dbReference>
<dbReference type="VEuPathDB" id="TriTrypDB:TCDM_00946"/>
<dbReference type="EMBL" id="AYLP01000006">
    <property type="protein sequence ID" value="ESS70175.1"/>
    <property type="molecule type" value="Genomic_DNA"/>
</dbReference>
<dbReference type="AlphaFoldDB" id="V5BA82"/>
<feature type="region of interest" description="Disordered" evidence="1">
    <location>
        <begin position="75"/>
        <end position="99"/>
    </location>
</feature>
<organism evidence="3 4">
    <name type="scientific">Trypanosoma cruzi Dm28c</name>
    <dbReference type="NCBI Taxonomy" id="1416333"/>
    <lineage>
        <taxon>Eukaryota</taxon>
        <taxon>Discoba</taxon>
        <taxon>Euglenozoa</taxon>
        <taxon>Kinetoplastea</taxon>
        <taxon>Metakinetoplastina</taxon>
        <taxon>Trypanosomatida</taxon>
        <taxon>Trypanosomatidae</taxon>
        <taxon>Trypanosoma</taxon>
        <taxon>Schizotrypanum</taxon>
    </lineage>
</organism>
<evidence type="ECO:0000313" key="3">
    <source>
        <dbReference type="EMBL" id="ESS70175.1"/>
    </source>
</evidence>
<sequence length="259" mass="28311">MYVSDGIQCIYVRICLAMATFVLLCTLLFLFLFFPSPRLRPNGSITPAFGVEAKKEKKKEETKGLVQMSFLTQEKSSNASADSGGSYPPKTEDPLQDDNRESVFVSYEERLPQERKSTWRGAKKRSSSGKKLSSHVTSVNESSSRMNRRDNSYNVVAATRVRCSKDKNRILALSPSQSVPSNEVRAPLTSARVLQGSQFSSIAGGGIPAPSSPPSGNEGNGTARGKDPVRMDSTFSLNPEEPLVNFILTEDLPVAPSRQ</sequence>